<dbReference type="SUPFAM" id="SSF55008">
    <property type="entry name" value="HMA, heavy metal-associated domain"/>
    <property type="match status" value="1"/>
</dbReference>
<dbReference type="AlphaFoldDB" id="A0A834CF15"/>
<organism evidence="13 14">
    <name type="scientific">Oryzias melastigma</name>
    <name type="common">Marine medaka</name>
    <dbReference type="NCBI Taxonomy" id="30732"/>
    <lineage>
        <taxon>Eukaryota</taxon>
        <taxon>Metazoa</taxon>
        <taxon>Chordata</taxon>
        <taxon>Craniata</taxon>
        <taxon>Vertebrata</taxon>
        <taxon>Euteleostomi</taxon>
        <taxon>Actinopterygii</taxon>
        <taxon>Neopterygii</taxon>
        <taxon>Teleostei</taxon>
        <taxon>Neoteleostei</taxon>
        <taxon>Acanthomorphata</taxon>
        <taxon>Ovalentaria</taxon>
        <taxon>Atherinomorphae</taxon>
        <taxon>Beloniformes</taxon>
        <taxon>Adrianichthyidae</taxon>
        <taxon>Oryziinae</taxon>
        <taxon>Oryzias</taxon>
    </lineage>
</organism>
<name>A0A834CF15_ORYME</name>
<comment type="function">
    <text evidence="7">Binds and deliver cytosolic copper to the copper ATPase proteins. May be important in cellular antioxidant defense.</text>
</comment>
<keyword evidence="4" id="KW-0186">Copper</keyword>
<dbReference type="Pfam" id="PF00403">
    <property type="entry name" value="HMA"/>
    <property type="match status" value="1"/>
</dbReference>
<comment type="subunit">
    <text evidence="11">Homodimer. Interacts with ATP7B. Interacts with ATP7A. Interacts (via dimer form) with SLC31A1 (via C-terminal domain); this interaction improves ATOX1 stability and controls intracellular Cu(I) levels.</text>
</comment>
<dbReference type="GO" id="GO:0006825">
    <property type="term" value="P:copper ion transport"/>
    <property type="evidence" value="ECO:0007669"/>
    <property type="project" value="UniProtKB-KW"/>
</dbReference>
<evidence type="ECO:0000256" key="7">
    <source>
        <dbReference type="ARBA" id="ARBA00037651"/>
    </source>
</evidence>
<evidence type="ECO:0000256" key="3">
    <source>
        <dbReference type="ARBA" id="ARBA00022796"/>
    </source>
</evidence>
<dbReference type="FunFam" id="3.30.70.100:FF:000008">
    <property type="entry name" value="Copper transport protein ATOX1"/>
    <property type="match status" value="1"/>
</dbReference>
<evidence type="ECO:0000256" key="5">
    <source>
        <dbReference type="ARBA" id="ARBA00023065"/>
    </source>
</evidence>
<dbReference type="InterPro" id="IPR006121">
    <property type="entry name" value="HMA_dom"/>
</dbReference>
<dbReference type="GO" id="GO:0016531">
    <property type="term" value="F:copper chaperone activity"/>
    <property type="evidence" value="ECO:0007669"/>
    <property type="project" value="TreeGrafter"/>
</dbReference>
<comment type="caution">
    <text evidence="13">The sequence shown here is derived from an EMBL/GenBank/DDBJ whole genome shotgun (WGS) entry which is preliminary data.</text>
</comment>
<reference evidence="13" key="1">
    <citation type="journal article" name="BMC Genomics">
        <title>Long-read sequencing and de novo genome assembly of marine medaka (Oryzias melastigma).</title>
        <authorList>
            <person name="Liang P."/>
            <person name="Saqib H.S.A."/>
            <person name="Ni X."/>
            <person name="Shen Y."/>
        </authorList>
    </citation>
    <scope>NUCLEOTIDE SEQUENCE</scope>
    <source>
        <strain evidence="13">Bigg-433</strain>
    </source>
</reference>
<accession>A0A834CF15</accession>
<gene>
    <name evidence="13" type="ORF">FQA47_007872</name>
</gene>
<evidence type="ECO:0000256" key="11">
    <source>
        <dbReference type="ARBA" id="ARBA00046351"/>
    </source>
</evidence>
<dbReference type="PROSITE" id="PS50846">
    <property type="entry name" value="HMA_2"/>
    <property type="match status" value="1"/>
</dbReference>
<evidence type="ECO:0000256" key="9">
    <source>
        <dbReference type="ARBA" id="ARBA00040962"/>
    </source>
</evidence>
<dbReference type="CDD" id="cd00371">
    <property type="entry name" value="HMA"/>
    <property type="match status" value="1"/>
</dbReference>
<dbReference type="EMBL" id="WKFB01000291">
    <property type="protein sequence ID" value="KAF6728157.1"/>
    <property type="molecule type" value="Genomic_DNA"/>
</dbReference>
<keyword evidence="2" id="KW-0479">Metal-binding</keyword>
<dbReference type="InterPro" id="IPR036163">
    <property type="entry name" value="HMA_dom_sf"/>
</dbReference>
<dbReference type="PANTHER" id="PTHR46365">
    <property type="entry name" value="COPPER TRANSPORT PROTEIN ATOX1"/>
    <property type="match status" value="1"/>
</dbReference>
<feature type="domain" description="HMA" evidence="12">
    <location>
        <begin position="1"/>
        <end position="63"/>
    </location>
</feature>
<dbReference type="GO" id="GO:0046872">
    <property type="term" value="F:metal ion binding"/>
    <property type="evidence" value="ECO:0007669"/>
    <property type="project" value="UniProtKB-KW"/>
</dbReference>
<protein>
    <recommendedName>
        <fullName evidence="9">Copper transport protein ATOX1</fullName>
    </recommendedName>
    <alternativeName>
        <fullName evidence="10">Metal transport protein ATX1</fullName>
    </alternativeName>
</protein>
<keyword evidence="6" id="KW-0143">Chaperone</keyword>
<evidence type="ECO:0000256" key="10">
    <source>
        <dbReference type="ARBA" id="ARBA00043201"/>
    </source>
</evidence>
<evidence type="ECO:0000256" key="6">
    <source>
        <dbReference type="ARBA" id="ARBA00023186"/>
    </source>
</evidence>
<evidence type="ECO:0000256" key="2">
    <source>
        <dbReference type="ARBA" id="ARBA00022723"/>
    </source>
</evidence>
<dbReference type="InterPro" id="IPR051881">
    <property type="entry name" value="Copper_transport_ATOX1-like"/>
</dbReference>
<keyword evidence="3" id="KW-0187">Copper transport</keyword>
<evidence type="ECO:0000256" key="8">
    <source>
        <dbReference type="ARBA" id="ARBA00038171"/>
    </source>
</evidence>
<proteinExistence type="inferred from homology"/>
<evidence type="ECO:0000313" key="14">
    <source>
        <dbReference type="Proteomes" id="UP000646548"/>
    </source>
</evidence>
<keyword evidence="5" id="KW-0406">Ion transport</keyword>
<evidence type="ECO:0000256" key="4">
    <source>
        <dbReference type="ARBA" id="ARBA00023008"/>
    </source>
</evidence>
<evidence type="ECO:0000256" key="1">
    <source>
        <dbReference type="ARBA" id="ARBA00022448"/>
    </source>
</evidence>
<dbReference type="PANTHER" id="PTHR46365:SF1">
    <property type="entry name" value="COPPER TRANSPORT PROTEIN ATOX1"/>
    <property type="match status" value="1"/>
</dbReference>
<sequence>MTKHEFEVAMTCEGCSGAVTRILNKLGDVKFEIDLPKKLVWIESDRDVDSLMETLKKCGKEEVLDWNIPSLQEDFLQLHDSETSSVPEEEDAMLAHNLDQRLRPSSLVVFDLQMFS</sequence>
<keyword evidence="1" id="KW-0813">Transport</keyword>
<comment type="similarity">
    <text evidence="8">Belongs to the ATX1 family.</text>
</comment>
<dbReference type="Proteomes" id="UP000646548">
    <property type="component" value="Unassembled WGS sequence"/>
</dbReference>
<dbReference type="GO" id="GO:0005829">
    <property type="term" value="C:cytosol"/>
    <property type="evidence" value="ECO:0007669"/>
    <property type="project" value="TreeGrafter"/>
</dbReference>
<evidence type="ECO:0000313" key="13">
    <source>
        <dbReference type="EMBL" id="KAF6728157.1"/>
    </source>
</evidence>
<dbReference type="Gene3D" id="3.30.70.100">
    <property type="match status" value="1"/>
</dbReference>
<evidence type="ECO:0000259" key="12">
    <source>
        <dbReference type="PROSITE" id="PS50846"/>
    </source>
</evidence>